<protein>
    <submittedName>
        <fullName evidence="1">Uncharacterized protein</fullName>
    </submittedName>
</protein>
<organism evidence="1">
    <name type="scientific">uncultured Caudovirales phage</name>
    <dbReference type="NCBI Taxonomy" id="2100421"/>
    <lineage>
        <taxon>Viruses</taxon>
        <taxon>Duplodnaviria</taxon>
        <taxon>Heunggongvirae</taxon>
        <taxon>Uroviricota</taxon>
        <taxon>Caudoviricetes</taxon>
        <taxon>Peduoviridae</taxon>
        <taxon>Maltschvirus</taxon>
        <taxon>Maltschvirus maltsch</taxon>
    </lineage>
</organism>
<proteinExistence type="predicted"/>
<dbReference type="EMBL" id="LR796423">
    <property type="protein sequence ID" value="CAB4142631.1"/>
    <property type="molecule type" value="Genomic_DNA"/>
</dbReference>
<name>A0A6J5M8Z2_9CAUD</name>
<evidence type="ECO:0000313" key="1">
    <source>
        <dbReference type="EMBL" id="CAB4142631.1"/>
    </source>
</evidence>
<accession>A0A6J5M8Z2</accession>
<reference evidence="1" key="1">
    <citation type="submission" date="2020-04" db="EMBL/GenBank/DDBJ databases">
        <authorList>
            <person name="Chiriac C."/>
            <person name="Salcher M."/>
            <person name="Ghai R."/>
            <person name="Kavagutti S V."/>
        </authorList>
    </citation>
    <scope>NUCLEOTIDE SEQUENCE</scope>
</reference>
<sequence length="118" mass="13791">MIKVYQIQLTDAEIDMINNSDVAYTNPKIKAYFERLYETTFKAENFEHYTHVANVYTDDMDIAYREMNLWEDVNMVETFTDRNCSSMSIGDILEMEDGSLHRVSTWGFTALPARKPVD</sequence>
<gene>
    <name evidence="1" type="ORF">UFOVP447_21</name>
</gene>